<evidence type="ECO:0000259" key="3">
    <source>
        <dbReference type="PROSITE" id="PS50158"/>
    </source>
</evidence>
<dbReference type="Pfam" id="PF00098">
    <property type="entry name" value="zf-CCHC"/>
    <property type="match status" value="1"/>
</dbReference>
<keyword evidence="1" id="KW-0863">Zinc-finger</keyword>
<feature type="compositionally biased region" description="Basic and acidic residues" evidence="2">
    <location>
        <begin position="1"/>
        <end position="16"/>
    </location>
</feature>
<protein>
    <recommendedName>
        <fullName evidence="3">CCHC-type domain-containing protein</fullName>
    </recommendedName>
</protein>
<evidence type="ECO:0000256" key="2">
    <source>
        <dbReference type="SAM" id="MobiDB-lite"/>
    </source>
</evidence>
<keyword evidence="1" id="KW-0862">Zinc</keyword>
<gene>
    <name evidence="4" type="ORF">WN944_026978</name>
</gene>
<feature type="region of interest" description="Disordered" evidence="2">
    <location>
        <begin position="73"/>
        <end position="94"/>
    </location>
</feature>
<keyword evidence="5" id="KW-1185">Reference proteome</keyword>
<dbReference type="PROSITE" id="PS50158">
    <property type="entry name" value="ZF_CCHC"/>
    <property type="match status" value="1"/>
</dbReference>
<accession>A0AAP0LMU9</accession>
<name>A0AAP0LMU9_9ROSI</name>
<dbReference type="AlphaFoldDB" id="A0AAP0LMU9"/>
<organism evidence="4 5">
    <name type="scientific">Citrus x changshan-huyou</name>
    <dbReference type="NCBI Taxonomy" id="2935761"/>
    <lineage>
        <taxon>Eukaryota</taxon>
        <taxon>Viridiplantae</taxon>
        <taxon>Streptophyta</taxon>
        <taxon>Embryophyta</taxon>
        <taxon>Tracheophyta</taxon>
        <taxon>Spermatophyta</taxon>
        <taxon>Magnoliopsida</taxon>
        <taxon>eudicotyledons</taxon>
        <taxon>Gunneridae</taxon>
        <taxon>Pentapetalae</taxon>
        <taxon>rosids</taxon>
        <taxon>malvids</taxon>
        <taxon>Sapindales</taxon>
        <taxon>Rutaceae</taxon>
        <taxon>Aurantioideae</taxon>
        <taxon>Citrus</taxon>
    </lineage>
</organism>
<keyword evidence="1" id="KW-0479">Metal-binding</keyword>
<feature type="domain" description="CCHC-type" evidence="3">
    <location>
        <begin position="63"/>
        <end position="78"/>
    </location>
</feature>
<evidence type="ECO:0000313" key="4">
    <source>
        <dbReference type="EMBL" id="KAK9174974.1"/>
    </source>
</evidence>
<dbReference type="Gene3D" id="4.10.60.10">
    <property type="entry name" value="Zinc finger, CCHC-type"/>
    <property type="match status" value="1"/>
</dbReference>
<dbReference type="GO" id="GO:0003676">
    <property type="term" value="F:nucleic acid binding"/>
    <property type="evidence" value="ECO:0007669"/>
    <property type="project" value="InterPro"/>
</dbReference>
<reference evidence="4 5" key="1">
    <citation type="submission" date="2024-05" db="EMBL/GenBank/DDBJ databases">
        <title>Haplotype-resolved chromosome-level genome assembly of Huyou (Citrus changshanensis).</title>
        <authorList>
            <person name="Miao C."/>
            <person name="Chen W."/>
            <person name="Wu Y."/>
            <person name="Wang L."/>
            <person name="Zhao S."/>
            <person name="Grierson D."/>
            <person name="Xu C."/>
            <person name="Chen K."/>
        </authorList>
    </citation>
    <scope>NUCLEOTIDE SEQUENCE [LARGE SCALE GENOMIC DNA]</scope>
    <source>
        <strain evidence="4">01-14</strain>
        <tissue evidence="4">Leaf</tissue>
    </source>
</reference>
<dbReference type="EMBL" id="JBCGBO010000025">
    <property type="protein sequence ID" value="KAK9174974.1"/>
    <property type="molecule type" value="Genomic_DNA"/>
</dbReference>
<dbReference type="GO" id="GO:0008270">
    <property type="term" value="F:zinc ion binding"/>
    <property type="evidence" value="ECO:0007669"/>
    <property type="project" value="UniProtKB-KW"/>
</dbReference>
<evidence type="ECO:0000313" key="5">
    <source>
        <dbReference type="Proteomes" id="UP001428341"/>
    </source>
</evidence>
<feature type="compositionally biased region" description="Polar residues" evidence="2">
    <location>
        <begin position="24"/>
        <end position="37"/>
    </location>
</feature>
<comment type="caution">
    <text evidence="4">The sequence shown here is derived from an EMBL/GenBank/DDBJ whole genome shotgun (WGS) entry which is preliminary data.</text>
</comment>
<evidence type="ECO:0000256" key="1">
    <source>
        <dbReference type="PROSITE-ProRule" id="PRU00047"/>
    </source>
</evidence>
<sequence length="94" mass="10532">MEHRDFSISQQYDRRPKFLGGKRPSNSHGSIKQSHSICRGNCPQSNFCGKLHRGQCLSGSSCCFQCRQPGHLKKDCPNLSSSSSFVPSQDPRYV</sequence>
<dbReference type="SMART" id="SM00343">
    <property type="entry name" value="ZnF_C2HC"/>
    <property type="match status" value="1"/>
</dbReference>
<dbReference type="Proteomes" id="UP001428341">
    <property type="component" value="Unassembled WGS sequence"/>
</dbReference>
<dbReference type="InterPro" id="IPR001878">
    <property type="entry name" value="Znf_CCHC"/>
</dbReference>
<feature type="region of interest" description="Disordered" evidence="2">
    <location>
        <begin position="1"/>
        <end position="37"/>
    </location>
</feature>
<proteinExistence type="predicted"/>